<name>A0ABX2MAZ1_9MICO</name>
<dbReference type="Proteomes" id="UP000573001">
    <property type="component" value="Unassembled WGS sequence"/>
</dbReference>
<dbReference type="EMBL" id="JABMCE010000052">
    <property type="protein sequence ID" value="NUU12866.1"/>
    <property type="molecule type" value="Genomic_DNA"/>
</dbReference>
<accession>A0ABX2MAZ1</accession>
<sequence length="88" mass="9158">MRRFVSKVRADPLAGTVVILMMAAPVALVASLIVRFTVSDVAWAALFFVAVGCVAGATVLAAIRRQGRLRLLASRMSSVVRAGVGTSG</sequence>
<feature type="transmembrane region" description="Helical" evidence="1">
    <location>
        <begin position="12"/>
        <end position="36"/>
    </location>
</feature>
<keyword evidence="1" id="KW-0812">Transmembrane</keyword>
<evidence type="ECO:0000256" key="1">
    <source>
        <dbReference type="SAM" id="Phobius"/>
    </source>
</evidence>
<dbReference type="RefSeq" id="WP_175350427.1">
    <property type="nucleotide sequence ID" value="NZ_BAAAWQ010000001.1"/>
</dbReference>
<keyword evidence="3" id="KW-1185">Reference proteome</keyword>
<comment type="caution">
    <text evidence="2">The sequence shown here is derived from an EMBL/GenBank/DDBJ whole genome shotgun (WGS) entry which is preliminary data.</text>
</comment>
<keyword evidence="1" id="KW-1133">Transmembrane helix</keyword>
<keyword evidence="1" id="KW-0472">Membrane</keyword>
<evidence type="ECO:0000313" key="2">
    <source>
        <dbReference type="EMBL" id="NUU12866.1"/>
    </source>
</evidence>
<reference evidence="2 3" key="1">
    <citation type="submission" date="2020-05" db="EMBL/GenBank/DDBJ databases">
        <title>Genome Sequencing of Type Strains.</title>
        <authorList>
            <person name="Lemaire J.F."/>
            <person name="Inderbitzin P."/>
            <person name="Gregorio O.A."/>
            <person name="Collins S.B."/>
            <person name="Wespe N."/>
            <person name="Knight-Connoni V."/>
        </authorList>
    </citation>
    <scope>NUCLEOTIDE SEQUENCE [LARGE SCALE GENOMIC DNA]</scope>
    <source>
        <strain evidence="2 3">ATCC 19096</strain>
    </source>
</reference>
<gene>
    <name evidence="2" type="ORF">HP507_03300</name>
</gene>
<evidence type="ECO:0000313" key="3">
    <source>
        <dbReference type="Proteomes" id="UP000573001"/>
    </source>
</evidence>
<organism evidence="2 3">
    <name type="scientific">Curtobacterium pusillum</name>
    <dbReference type="NCBI Taxonomy" id="69373"/>
    <lineage>
        <taxon>Bacteria</taxon>
        <taxon>Bacillati</taxon>
        <taxon>Actinomycetota</taxon>
        <taxon>Actinomycetes</taxon>
        <taxon>Micrococcales</taxon>
        <taxon>Microbacteriaceae</taxon>
        <taxon>Curtobacterium</taxon>
    </lineage>
</organism>
<proteinExistence type="predicted"/>
<feature type="transmembrane region" description="Helical" evidence="1">
    <location>
        <begin position="42"/>
        <end position="63"/>
    </location>
</feature>
<protein>
    <submittedName>
        <fullName evidence="2">Uncharacterized protein</fullName>
    </submittedName>
</protein>